<dbReference type="GO" id="GO:0008360">
    <property type="term" value="P:regulation of cell shape"/>
    <property type="evidence" value="ECO:0007669"/>
    <property type="project" value="UniProtKB-KW"/>
</dbReference>
<dbReference type="GO" id="GO:0051301">
    <property type="term" value="P:cell division"/>
    <property type="evidence" value="ECO:0007669"/>
    <property type="project" value="UniProtKB-KW"/>
</dbReference>
<dbReference type="PANTHER" id="PTHR23135">
    <property type="entry name" value="MUR LIGASE FAMILY MEMBER"/>
    <property type="match status" value="1"/>
</dbReference>
<dbReference type="Gene3D" id="3.90.190.20">
    <property type="entry name" value="Mur ligase, C-terminal domain"/>
    <property type="match status" value="1"/>
</dbReference>
<keyword evidence="2 7" id="KW-0132">Cell division</keyword>
<dbReference type="NCBIfam" id="TIGR01085">
    <property type="entry name" value="murE"/>
    <property type="match status" value="1"/>
</dbReference>
<comment type="subcellular location">
    <subcellularLocation>
        <location evidence="7 8">Cytoplasm</location>
    </subcellularLocation>
</comment>
<feature type="binding site" evidence="7">
    <location>
        <begin position="404"/>
        <end position="407"/>
    </location>
    <ligand>
        <name>meso-2,6-diaminopimelate</name>
        <dbReference type="ChEBI" id="CHEBI:57791"/>
    </ligand>
</feature>
<dbReference type="InterPro" id="IPR035911">
    <property type="entry name" value="MurE/MurF_N"/>
</dbReference>
<dbReference type="PATRIC" id="fig|45076.6.peg.2862"/>
<feature type="domain" description="Mur ligase N-terminal catalytic" evidence="9">
    <location>
        <begin position="23"/>
        <end position="98"/>
    </location>
</feature>
<dbReference type="Pfam" id="PF08245">
    <property type="entry name" value="Mur_ligase_M"/>
    <property type="match status" value="1"/>
</dbReference>
<evidence type="ECO:0000259" key="11">
    <source>
        <dbReference type="Pfam" id="PF08245"/>
    </source>
</evidence>
<evidence type="ECO:0000313" key="12">
    <source>
        <dbReference type="EMBL" id="KTD76040.1"/>
    </source>
</evidence>
<dbReference type="HAMAP" id="MF_00208">
    <property type="entry name" value="MurE"/>
    <property type="match status" value="1"/>
</dbReference>
<comment type="caution">
    <text evidence="7">Lacks conserved residue(s) required for the propagation of feature annotation.</text>
</comment>
<feature type="modified residue" description="N6-carboxylysine" evidence="7">
    <location>
        <position position="221"/>
    </location>
</feature>
<dbReference type="SUPFAM" id="SSF53623">
    <property type="entry name" value="MurD-like peptide ligases, catalytic domain"/>
    <property type="match status" value="1"/>
</dbReference>
<organism evidence="12 13">
    <name type="scientific">Legionella worsleiensis</name>
    <dbReference type="NCBI Taxonomy" id="45076"/>
    <lineage>
        <taxon>Bacteria</taxon>
        <taxon>Pseudomonadati</taxon>
        <taxon>Pseudomonadota</taxon>
        <taxon>Gammaproteobacteria</taxon>
        <taxon>Legionellales</taxon>
        <taxon>Legionellaceae</taxon>
        <taxon>Legionella</taxon>
    </lineage>
</organism>
<evidence type="ECO:0000256" key="3">
    <source>
        <dbReference type="ARBA" id="ARBA00022960"/>
    </source>
</evidence>
<dbReference type="Pfam" id="PF02875">
    <property type="entry name" value="Mur_ligase_C"/>
    <property type="match status" value="1"/>
</dbReference>
<proteinExistence type="inferred from homology"/>
<dbReference type="SUPFAM" id="SSF63418">
    <property type="entry name" value="MurE/MurF N-terminal domain"/>
    <property type="match status" value="1"/>
</dbReference>
<dbReference type="STRING" id="45076.Lwor_2606"/>
<dbReference type="GO" id="GO:0005737">
    <property type="term" value="C:cytoplasm"/>
    <property type="evidence" value="ECO:0007669"/>
    <property type="project" value="UniProtKB-SubCell"/>
</dbReference>
<sequence length="486" mass="53843">MELNQLLKPWITQELPHCDLIDIKNDSRLIQKGDLFIAYPGAASDGRLFMDKAVQSGAVAVVYDPDNLPAACTLPLSVPCVPVTHLAEQLAQIAKRFYLEPGKSLTITGVTGTNGKTTIAYQLAQAHELLGQKAAYIGTIGQGRVDELNPLDNTTPDALCLQKLLSQYAQQSIKQVCMEVSSHALSQHRVDSIEFNQALFTNLTLDHLDYHHTMQAYGQAKAMLFSREELQWAIINQDDEYQHLITHSIMPHVKKISYGMSPSCDVKAVQWHSDLNGTTVEIHSPWGKHQLTFKALGQFNIYNSLAVFSSLMVSGYEPDRVVDVMSRLKAAPGRMEIVANSPYVLVDYAHTPDALENVLTTLNQLKKGRLWVIFGCGGDRDKTKRPIMGKAASLYADHIVITSDNPRSEDPSVIVDEIAQGIPSSKAVTRLINREEAIAHALHEADKEDIILIAGKGHEAYQQIGSEKLLFSDQDVVRRLINKQGF</sequence>
<dbReference type="Gene3D" id="3.40.1190.10">
    <property type="entry name" value="Mur-like, catalytic domain"/>
    <property type="match status" value="1"/>
</dbReference>
<dbReference type="NCBIfam" id="NF001124">
    <property type="entry name" value="PRK00139.1-2"/>
    <property type="match status" value="1"/>
</dbReference>
<reference evidence="12 13" key="1">
    <citation type="submission" date="2015-11" db="EMBL/GenBank/DDBJ databases">
        <title>Genomic analysis of 38 Legionella species identifies large and diverse effector repertoires.</title>
        <authorList>
            <person name="Burstein D."/>
            <person name="Amaro F."/>
            <person name="Zusman T."/>
            <person name="Lifshitz Z."/>
            <person name="Cohen O."/>
            <person name="Gilbert J.A."/>
            <person name="Pupko T."/>
            <person name="Shuman H.A."/>
            <person name="Segal G."/>
        </authorList>
    </citation>
    <scope>NUCLEOTIDE SEQUENCE [LARGE SCALE GENOMIC DNA]</scope>
    <source>
        <strain evidence="12 13">ATCC 49508</strain>
    </source>
</reference>
<dbReference type="InterPro" id="IPR013221">
    <property type="entry name" value="Mur_ligase_cen"/>
</dbReference>
<evidence type="ECO:0000259" key="10">
    <source>
        <dbReference type="Pfam" id="PF02875"/>
    </source>
</evidence>
<dbReference type="EMBL" id="LNZC01000031">
    <property type="protein sequence ID" value="KTD76040.1"/>
    <property type="molecule type" value="Genomic_DNA"/>
</dbReference>
<gene>
    <name evidence="7" type="primary">murE</name>
    <name evidence="12" type="ORF">Lwor_2606</name>
</gene>
<keyword evidence="6 7" id="KW-0961">Cell wall biogenesis/degradation</keyword>
<keyword evidence="13" id="KW-1185">Reference proteome</keyword>
<dbReference type="GO" id="GO:0000287">
    <property type="term" value="F:magnesium ion binding"/>
    <property type="evidence" value="ECO:0007669"/>
    <property type="project" value="UniProtKB-UniRule"/>
</dbReference>
<feature type="binding site" evidence="7">
    <location>
        <position position="455"/>
    </location>
    <ligand>
        <name>meso-2,6-diaminopimelate</name>
        <dbReference type="ChEBI" id="CHEBI:57791"/>
    </ligand>
</feature>
<dbReference type="GO" id="GO:0071555">
    <property type="term" value="P:cell wall organization"/>
    <property type="evidence" value="ECO:0007669"/>
    <property type="project" value="UniProtKB-KW"/>
</dbReference>
<evidence type="ECO:0000259" key="9">
    <source>
        <dbReference type="Pfam" id="PF01225"/>
    </source>
</evidence>
<keyword evidence="7" id="KW-0436">Ligase</keyword>
<feature type="binding site" evidence="7">
    <location>
        <position position="181"/>
    </location>
    <ligand>
        <name>UDP-N-acetyl-alpha-D-muramoyl-L-alanyl-D-glutamate</name>
        <dbReference type="ChEBI" id="CHEBI:83900"/>
    </ligand>
</feature>
<feature type="binding site" evidence="7">
    <location>
        <position position="189"/>
    </location>
    <ligand>
        <name>UDP-N-acetyl-alpha-D-muramoyl-L-alanyl-D-glutamate</name>
        <dbReference type="ChEBI" id="CHEBI:83900"/>
    </ligand>
</feature>
<dbReference type="GO" id="GO:0008765">
    <property type="term" value="F:UDP-N-acetylmuramoylalanyl-D-glutamate-2,6-diaminopimelate ligase activity"/>
    <property type="evidence" value="ECO:0007669"/>
    <property type="project" value="UniProtKB-UniRule"/>
</dbReference>
<dbReference type="GO" id="GO:0009252">
    <property type="term" value="P:peptidoglycan biosynthetic process"/>
    <property type="evidence" value="ECO:0007669"/>
    <property type="project" value="UniProtKB-UniRule"/>
</dbReference>
<keyword evidence="4 7" id="KW-0573">Peptidoglycan synthesis</keyword>
<evidence type="ECO:0000256" key="2">
    <source>
        <dbReference type="ARBA" id="ARBA00022618"/>
    </source>
</evidence>
<dbReference type="Proteomes" id="UP000054662">
    <property type="component" value="Unassembled WGS sequence"/>
</dbReference>
<dbReference type="SUPFAM" id="SSF53244">
    <property type="entry name" value="MurD-like peptide ligases, peptide-binding domain"/>
    <property type="match status" value="1"/>
</dbReference>
<keyword evidence="7" id="KW-0547">Nucleotide-binding</keyword>
<feature type="binding site" evidence="7">
    <location>
        <position position="27"/>
    </location>
    <ligand>
        <name>UDP-N-acetyl-alpha-D-muramoyl-L-alanyl-D-glutamate</name>
        <dbReference type="ChEBI" id="CHEBI:83900"/>
    </ligand>
</feature>
<dbReference type="NCBIfam" id="NF001126">
    <property type="entry name" value="PRK00139.1-4"/>
    <property type="match status" value="1"/>
</dbReference>
<feature type="binding site" evidence="7">
    <location>
        <begin position="112"/>
        <end position="118"/>
    </location>
    <ligand>
        <name>ATP</name>
        <dbReference type="ChEBI" id="CHEBI:30616"/>
    </ligand>
</feature>
<dbReference type="InterPro" id="IPR000713">
    <property type="entry name" value="Mur_ligase_N"/>
</dbReference>
<comment type="function">
    <text evidence="7">Catalyzes the addition of meso-diaminopimelic acid to the nucleotide precursor UDP-N-acetylmuramoyl-L-alanyl-D-glutamate (UMAG) in the biosynthesis of bacterial cell-wall peptidoglycan.</text>
</comment>
<comment type="pathway">
    <text evidence="7 8">Cell wall biogenesis; peptidoglycan biosynthesis.</text>
</comment>
<feature type="short sequence motif" description="Meso-diaminopimelate recognition motif" evidence="7">
    <location>
        <begin position="404"/>
        <end position="407"/>
    </location>
</feature>
<evidence type="ECO:0000256" key="1">
    <source>
        <dbReference type="ARBA" id="ARBA00005898"/>
    </source>
</evidence>
<dbReference type="InterPro" id="IPR005761">
    <property type="entry name" value="UDP-N-AcMur-Glu-dNH2Pim_ligase"/>
</dbReference>
<dbReference type="OrthoDB" id="9800958at2"/>
<evidence type="ECO:0000256" key="5">
    <source>
        <dbReference type="ARBA" id="ARBA00023306"/>
    </source>
</evidence>
<keyword evidence="5 7" id="KW-0131">Cell cycle</keyword>
<dbReference type="GO" id="GO:0005524">
    <property type="term" value="F:ATP binding"/>
    <property type="evidence" value="ECO:0007669"/>
    <property type="project" value="UniProtKB-UniRule"/>
</dbReference>
<dbReference type="InterPro" id="IPR036565">
    <property type="entry name" value="Mur-like_cat_sf"/>
</dbReference>
<feature type="domain" description="Mur ligase C-terminal" evidence="10">
    <location>
        <begin position="333"/>
        <end position="457"/>
    </location>
</feature>
<comment type="similarity">
    <text evidence="1 7">Belongs to the MurCDEF family. MurE subfamily.</text>
</comment>
<accession>A0A0W1A440</accession>
<evidence type="ECO:0000256" key="6">
    <source>
        <dbReference type="ARBA" id="ARBA00023316"/>
    </source>
</evidence>
<dbReference type="Gene3D" id="3.40.1390.10">
    <property type="entry name" value="MurE/MurF, N-terminal domain"/>
    <property type="match status" value="1"/>
</dbReference>
<comment type="cofactor">
    <cofactor evidence="7">
        <name>Mg(2+)</name>
        <dbReference type="ChEBI" id="CHEBI:18420"/>
    </cofactor>
</comment>
<dbReference type="EC" id="6.3.2.13" evidence="7"/>
<dbReference type="AlphaFoldDB" id="A0A0W1A440"/>
<evidence type="ECO:0000256" key="4">
    <source>
        <dbReference type="ARBA" id="ARBA00022984"/>
    </source>
</evidence>
<name>A0A0W1A440_9GAMM</name>
<dbReference type="RefSeq" id="WP_058494343.1">
    <property type="nucleotide sequence ID" value="NZ_CBCRUR010000028.1"/>
</dbReference>
<comment type="PTM">
    <text evidence="7">Carboxylation is probably crucial for Mg(2+) binding and, consequently, for the gamma-phosphate positioning of ATP.</text>
</comment>
<evidence type="ECO:0000256" key="7">
    <source>
        <dbReference type="HAMAP-Rule" id="MF_00208"/>
    </source>
</evidence>
<feature type="binding site" evidence="7">
    <location>
        <position position="153"/>
    </location>
    <ligand>
        <name>UDP-N-acetyl-alpha-D-muramoyl-L-alanyl-D-glutamate</name>
        <dbReference type="ChEBI" id="CHEBI:83900"/>
    </ligand>
</feature>
<dbReference type="InterPro" id="IPR004101">
    <property type="entry name" value="Mur_ligase_C"/>
</dbReference>
<protein>
    <recommendedName>
        <fullName evidence="7">UDP-N-acetylmuramoyl-L-alanyl-D-glutamate--2,6-diaminopimelate ligase</fullName>
        <ecNumber evidence="7">6.3.2.13</ecNumber>
    </recommendedName>
    <alternativeName>
        <fullName evidence="7">Meso-A2pm-adding enzyme</fullName>
    </alternativeName>
    <alternativeName>
        <fullName evidence="7">Meso-diaminopimelate-adding enzyme</fullName>
    </alternativeName>
    <alternativeName>
        <fullName evidence="7">UDP-MurNAc-L-Ala-D-Glu:meso-diaminopimelate ligase</fullName>
    </alternativeName>
    <alternativeName>
        <fullName evidence="7">UDP-MurNAc-tripeptide synthetase</fullName>
    </alternativeName>
    <alternativeName>
        <fullName evidence="7">UDP-N-acetylmuramyl-tripeptide synthetase</fullName>
    </alternativeName>
</protein>
<dbReference type="InterPro" id="IPR036615">
    <property type="entry name" value="Mur_ligase_C_dom_sf"/>
</dbReference>
<comment type="caution">
    <text evidence="12">The sequence shown here is derived from an EMBL/GenBank/DDBJ whole genome shotgun (WGS) entry which is preliminary data.</text>
</comment>
<feature type="domain" description="Mur ligase central" evidence="11">
    <location>
        <begin position="110"/>
        <end position="308"/>
    </location>
</feature>
<feature type="binding site" evidence="7">
    <location>
        <position position="380"/>
    </location>
    <ligand>
        <name>meso-2,6-diaminopimelate</name>
        <dbReference type="ChEBI" id="CHEBI:57791"/>
    </ligand>
</feature>
<comment type="catalytic activity">
    <reaction evidence="7">
        <text>UDP-N-acetyl-alpha-D-muramoyl-L-alanyl-D-glutamate + meso-2,6-diaminopimelate + ATP = UDP-N-acetyl-alpha-D-muramoyl-L-alanyl-gamma-D-glutamyl-meso-2,6-diaminopimelate + ADP + phosphate + H(+)</text>
        <dbReference type="Rhea" id="RHEA:23676"/>
        <dbReference type="ChEBI" id="CHEBI:15378"/>
        <dbReference type="ChEBI" id="CHEBI:30616"/>
        <dbReference type="ChEBI" id="CHEBI:43474"/>
        <dbReference type="ChEBI" id="CHEBI:57791"/>
        <dbReference type="ChEBI" id="CHEBI:83900"/>
        <dbReference type="ChEBI" id="CHEBI:83905"/>
        <dbReference type="ChEBI" id="CHEBI:456216"/>
        <dbReference type="EC" id="6.3.2.13"/>
    </reaction>
</comment>
<feature type="binding site" evidence="7">
    <location>
        <position position="459"/>
    </location>
    <ligand>
        <name>meso-2,6-diaminopimelate</name>
        <dbReference type="ChEBI" id="CHEBI:57791"/>
    </ligand>
</feature>
<feature type="binding site" evidence="7">
    <location>
        <position position="187"/>
    </location>
    <ligand>
        <name>UDP-N-acetyl-alpha-D-muramoyl-L-alanyl-D-glutamate</name>
        <dbReference type="ChEBI" id="CHEBI:83900"/>
    </ligand>
</feature>
<keyword evidence="3 7" id="KW-0133">Cell shape</keyword>
<keyword evidence="7" id="KW-0460">Magnesium</keyword>
<keyword evidence="7" id="KW-0963">Cytoplasm</keyword>
<feature type="binding site" evidence="7">
    <location>
        <begin position="154"/>
        <end position="155"/>
    </location>
    <ligand>
        <name>UDP-N-acetyl-alpha-D-muramoyl-L-alanyl-D-glutamate</name>
        <dbReference type="ChEBI" id="CHEBI:83900"/>
    </ligand>
</feature>
<dbReference type="PANTHER" id="PTHR23135:SF4">
    <property type="entry name" value="UDP-N-ACETYLMURAMOYL-L-ALANYL-D-GLUTAMATE--2,6-DIAMINOPIMELATE LIGASE MURE HOMOLOG, CHLOROPLASTIC"/>
    <property type="match status" value="1"/>
</dbReference>
<dbReference type="Pfam" id="PF01225">
    <property type="entry name" value="Mur_ligase"/>
    <property type="match status" value="1"/>
</dbReference>
<evidence type="ECO:0000256" key="8">
    <source>
        <dbReference type="RuleBase" id="RU004135"/>
    </source>
</evidence>
<keyword evidence="7" id="KW-0067">ATP-binding</keyword>
<dbReference type="UniPathway" id="UPA00219"/>
<evidence type="ECO:0000313" key="13">
    <source>
        <dbReference type="Proteomes" id="UP000054662"/>
    </source>
</evidence>